<dbReference type="AlphaFoldDB" id="A0A0F9C0J1"/>
<proteinExistence type="predicted"/>
<protein>
    <submittedName>
        <fullName evidence="1">Uncharacterized protein</fullName>
    </submittedName>
</protein>
<comment type="caution">
    <text evidence="1">The sequence shown here is derived from an EMBL/GenBank/DDBJ whole genome shotgun (WGS) entry which is preliminary data.</text>
</comment>
<accession>A0A0F9C0J1</accession>
<dbReference type="EMBL" id="LAZR01038380">
    <property type="protein sequence ID" value="KKL19707.1"/>
    <property type="molecule type" value="Genomic_DNA"/>
</dbReference>
<reference evidence="1" key="1">
    <citation type="journal article" date="2015" name="Nature">
        <title>Complex archaea that bridge the gap between prokaryotes and eukaryotes.</title>
        <authorList>
            <person name="Spang A."/>
            <person name="Saw J.H."/>
            <person name="Jorgensen S.L."/>
            <person name="Zaremba-Niedzwiedzka K."/>
            <person name="Martijn J."/>
            <person name="Lind A.E."/>
            <person name="van Eijk R."/>
            <person name="Schleper C."/>
            <person name="Guy L."/>
            <person name="Ettema T.J."/>
        </authorList>
    </citation>
    <scope>NUCLEOTIDE SEQUENCE</scope>
</reference>
<name>A0A0F9C0J1_9ZZZZ</name>
<sequence>MSDAKEVTIYLEGEYIVGAGRMVFIGQELVEAITHFNLARDVAFSAEAEIGLVVPISVEVTTVSWGNPDCDNGFHARTKVSFRRWPFIWRTLTEWRCWNCDWVEL</sequence>
<organism evidence="1">
    <name type="scientific">marine sediment metagenome</name>
    <dbReference type="NCBI Taxonomy" id="412755"/>
    <lineage>
        <taxon>unclassified sequences</taxon>
        <taxon>metagenomes</taxon>
        <taxon>ecological metagenomes</taxon>
    </lineage>
</organism>
<evidence type="ECO:0000313" key="1">
    <source>
        <dbReference type="EMBL" id="KKL19707.1"/>
    </source>
</evidence>
<gene>
    <name evidence="1" type="ORF">LCGC14_2462770</name>
</gene>